<dbReference type="RefSeq" id="WP_254093035.1">
    <property type="nucleotide sequence ID" value="NZ_JAHESC010000048.1"/>
</dbReference>
<feature type="compositionally biased region" description="Gly residues" evidence="1">
    <location>
        <begin position="236"/>
        <end position="245"/>
    </location>
</feature>
<dbReference type="Proteomes" id="UP001319180">
    <property type="component" value="Unassembled WGS sequence"/>
</dbReference>
<protein>
    <submittedName>
        <fullName evidence="3">GLPGLI family protein</fullName>
    </submittedName>
</protein>
<name>A0AAP2GFS0_9BACT</name>
<dbReference type="InterPro" id="IPR005901">
    <property type="entry name" value="GLPGLI"/>
</dbReference>
<dbReference type="NCBIfam" id="TIGR01200">
    <property type="entry name" value="GLPGLI"/>
    <property type="match status" value="1"/>
</dbReference>
<dbReference type="AlphaFoldDB" id="A0AAP2GFS0"/>
<proteinExistence type="predicted"/>
<sequence>MKKVIIISSILASLAGAHVGFGQTSAGVIRYEVKINLHRRLPPDREAMKDAIPEFNVHQEELFFNETASLYKPVEEDEDEFEADGGGMRMRFRRPQGEYYTDQATAASIVQQDIMGKKYLVQDSLLVLPWKLGAGTKTILGYTCRQATYYNEARKQEIVAWYTDKLRPFLGPERFNSLPGGVLQVDVNGGETVITAQQVVLRPLKKNELKAPTGGERITQAEFQKISHEQMQRTGRGPGAPGSRP</sequence>
<keyword evidence="4" id="KW-1185">Reference proteome</keyword>
<feature type="chain" id="PRO_5042868017" evidence="2">
    <location>
        <begin position="18"/>
        <end position="245"/>
    </location>
</feature>
<gene>
    <name evidence="3" type="ORF">KK078_24840</name>
</gene>
<evidence type="ECO:0000313" key="3">
    <source>
        <dbReference type="EMBL" id="MBT1689812.1"/>
    </source>
</evidence>
<evidence type="ECO:0000256" key="2">
    <source>
        <dbReference type="SAM" id="SignalP"/>
    </source>
</evidence>
<organism evidence="3 4">
    <name type="scientific">Dawidia soli</name>
    <dbReference type="NCBI Taxonomy" id="2782352"/>
    <lineage>
        <taxon>Bacteria</taxon>
        <taxon>Pseudomonadati</taxon>
        <taxon>Bacteroidota</taxon>
        <taxon>Cytophagia</taxon>
        <taxon>Cytophagales</taxon>
        <taxon>Chryseotaleaceae</taxon>
        <taxon>Dawidia</taxon>
    </lineage>
</organism>
<feature type="signal peptide" evidence="2">
    <location>
        <begin position="1"/>
        <end position="17"/>
    </location>
</feature>
<dbReference type="EMBL" id="JAHESC010000048">
    <property type="protein sequence ID" value="MBT1689812.1"/>
    <property type="molecule type" value="Genomic_DNA"/>
</dbReference>
<accession>A0AAP2GFS0</accession>
<feature type="region of interest" description="Disordered" evidence="1">
    <location>
        <begin position="211"/>
        <end position="245"/>
    </location>
</feature>
<evidence type="ECO:0000256" key="1">
    <source>
        <dbReference type="SAM" id="MobiDB-lite"/>
    </source>
</evidence>
<comment type="caution">
    <text evidence="3">The sequence shown here is derived from an EMBL/GenBank/DDBJ whole genome shotgun (WGS) entry which is preliminary data.</text>
</comment>
<evidence type="ECO:0000313" key="4">
    <source>
        <dbReference type="Proteomes" id="UP001319180"/>
    </source>
</evidence>
<keyword evidence="2" id="KW-0732">Signal</keyword>
<reference evidence="3 4" key="1">
    <citation type="submission" date="2021-05" db="EMBL/GenBank/DDBJ databases">
        <title>A Polyphasic approach of four new species of the genus Ohtaekwangia: Ohtaekwangia histidinii sp. nov., Ohtaekwangia cretensis sp. nov., Ohtaekwangia indiensis sp. nov., Ohtaekwangia reichenbachii sp. nov. from diverse environment.</title>
        <authorList>
            <person name="Octaviana S."/>
        </authorList>
    </citation>
    <scope>NUCLEOTIDE SEQUENCE [LARGE SCALE GENOMIC DNA]</scope>
    <source>
        <strain evidence="3 4">PWU37</strain>
    </source>
</reference>